<dbReference type="Proteomes" id="UP000011083">
    <property type="component" value="Unassembled WGS sequence"/>
</dbReference>
<evidence type="ECO:0000313" key="1">
    <source>
        <dbReference type="EMBL" id="ELR19210.1"/>
    </source>
</evidence>
<dbReference type="VEuPathDB" id="AmoebaDB:ACA1_263500"/>
<dbReference type="RefSeq" id="XP_004341295.1">
    <property type="nucleotide sequence ID" value="XM_004341247.1"/>
</dbReference>
<dbReference type="KEGG" id="acan:ACA1_263500"/>
<sequence length="125" mass="13872">MTGPLISNDKILTFISKCLSSFLPWQTTFIKGRSVYNAIHHLSTILSSNCTTQGVLLNFKKAYNHISHSWLATVLNHLNFPPSLTSLITNLHTSASAQLIVNSCLSTPFNMSDLTIFSRALYQLS</sequence>
<evidence type="ECO:0000313" key="2">
    <source>
        <dbReference type="Proteomes" id="UP000011083"/>
    </source>
</evidence>
<dbReference type="GeneID" id="14919983"/>
<protein>
    <submittedName>
        <fullName evidence="1">Polyprotein</fullName>
    </submittedName>
</protein>
<reference evidence="1 2" key="1">
    <citation type="journal article" date="2013" name="Genome Biol.">
        <title>Genome of Acanthamoeba castellanii highlights extensive lateral gene transfer and early evolution of tyrosine kinase signaling.</title>
        <authorList>
            <person name="Clarke M."/>
            <person name="Lohan A.J."/>
            <person name="Liu B."/>
            <person name="Lagkouvardos I."/>
            <person name="Roy S."/>
            <person name="Zafar N."/>
            <person name="Bertelli C."/>
            <person name="Schilde C."/>
            <person name="Kianianmomeni A."/>
            <person name="Burglin T.R."/>
            <person name="Frech C."/>
            <person name="Turcotte B."/>
            <person name="Kopec K.O."/>
            <person name="Synnott J.M."/>
            <person name="Choo C."/>
            <person name="Paponov I."/>
            <person name="Finkler A."/>
            <person name="Soon Heng Tan C."/>
            <person name="Hutchins A.P."/>
            <person name="Weinmeier T."/>
            <person name="Rattei T."/>
            <person name="Chu J.S."/>
            <person name="Gimenez G."/>
            <person name="Irimia M."/>
            <person name="Rigden D.J."/>
            <person name="Fitzpatrick D.A."/>
            <person name="Lorenzo-Morales J."/>
            <person name="Bateman A."/>
            <person name="Chiu C.H."/>
            <person name="Tang P."/>
            <person name="Hegemann P."/>
            <person name="Fromm H."/>
            <person name="Raoult D."/>
            <person name="Greub G."/>
            <person name="Miranda-Saavedra D."/>
            <person name="Chen N."/>
            <person name="Nash P."/>
            <person name="Ginger M.L."/>
            <person name="Horn M."/>
            <person name="Schaap P."/>
            <person name="Caler L."/>
            <person name="Loftus B."/>
        </authorList>
    </citation>
    <scope>NUCLEOTIDE SEQUENCE [LARGE SCALE GENOMIC DNA]</scope>
    <source>
        <strain evidence="1 2">Neff</strain>
    </source>
</reference>
<dbReference type="AlphaFoldDB" id="L8H1U7"/>
<keyword evidence="2" id="KW-1185">Reference proteome</keyword>
<accession>L8H1U7</accession>
<proteinExistence type="predicted"/>
<name>L8H1U7_ACACF</name>
<dbReference type="EMBL" id="KB007933">
    <property type="protein sequence ID" value="ELR19210.1"/>
    <property type="molecule type" value="Genomic_DNA"/>
</dbReference>
<organism evidence="1 2">
    <name type="scientific">Acanthamoeba castellanii (strain ATCC 30010 / Neff)</name>
    <dbReference type="NCBI Taxonomy" id="1257118"/>
    <lineage>
        <taxon>Eukaryota</taxon>
        <taxon>Amoebozoa</taxon>
        <taxon>Discosea</taxon>
        <taxon>Longamoebia</taxon>
        <taxon>Centramoebida</taxon>
        <taxon>Acanthamoebidae</taxon>
        <taxon>Acanthamoeba</taxon>
    </lineage>
</organism>
<gene>
    <name evidence="1" type="ORF">ACA1_263500</name>
</gene>